<evidence type="ECO:0000256" key="9">
    <source>
        <dbReference type="ARBA" id="ARBA00022837"/>
    </source>
</evidence>
<evidence type="ECO:0000256" key="3">
    <source>
        <dbReference type="ARBA" id="ARBA00022475"/>
    </source>
</evidence>
<dbReference type="PRINTS" id="PR00010">
    <property type="entry name" value="EGFBLOOD"/>
</dbReference>
<dbReference type="InterPro" id="IPR000742">
    <property type="entry name" value="EGF"/>
</dbReference>
<dbReference type="GO" id="GO:0007219">
    <property type="term" value="P:Notch signaling pathway"/>
    <property type="evidence" value="ECO:0007669"/>
    <property type="project" value="TreeGrafter"/>
</dbReference>
<dbReference type="PANTHER" id="PTHR12916">
    <property type="entry name" value="CYTOCHROME C OXIDASE POLYPEPTIDE VIC-2"/>
    <property type="match status" value="1"/>
</dbReference>
<dbReference type="GO" id="GO:0005112">
    <property type="term" value="F:Notch binding"/>
    <property type="evidence" value="ECO:0007669"/>
    <property type="project" value="TreeGrafter"/>
</dbReference>
<evidence type="ECO:0000313" key="16">
    <source>
        <dbReference type="Ensembl" id="ENSCCRP00010064850.1"/>
    </source>
</evidence>
<dbReference type="FunFam" id="2.10.25.10:FF:000100">
    <property type="entry name" value="neurogenic locus notch homolog protein 3"/>
    <property type="match status" value="1"/>
</dbReference>
<evidence type="ECO:0000256" key="6">
    <source>
        <dbReference type="ARBA" id="ARBA00022723"/>
    </source>
</evidence>
<evidence type="ECO:0000256" key="5">
    <source>
        <dbReference type="ARBA" id="ARBA00022692"/>
    </source>
</evidence>
<evidence type="ECO:0000256" key="13">
    <source>
        <dbReference type="ARBA" id="ARBA00023180"/>
    </source>
</evidence>
<evidence type="ECO:0000256" key="8">
    <source>
        <dbReference type="ARBA" id="ARBA00022737"/>
    </source>
</evidence>
<dbReference type="SMART" id="SM00179">
    <property type="entry name" value="EGF_CA"/>
    <property type="match status" value="4"/>
</dbReference>
<name>A0A8C1LR87_CYPCA</name>
<evidence type="ECO:0000256" key="10">
    <source>
        <dbReference type="ARBA" id="ARBA00022989"/>
    </source>
</evidence>
<dbReference type="FunFam" id="2.10.25.10:FF:000659">
    <property type="entry name" value="Crumbs cell polarity complex component 2b"/>
    <property type="match status" value="1"/>
</dbReference>
<evidence type="ECO:0000259" key="15">
    <source>
        <dbReference type="PROSITE" id="PS50026"/>
    </source>
</evidence>
<dbReference type="InterPro" id="IPR000152">
    <property type="entry name" value="EGF-type_Asp/Asn_hydroxyl_site"/>
</dbReference>
<dbReference type="Proteomes" id="UP000694427">
    <property type="component" value="Unplaced"/>
</dbReference>
<dbReference type="PROSITE" id="PS00010">
    <property type="entry name" value="ASX_HYDROXYL"/>
    <property type="match status" value="1"/>
</dbReference>
<dbReference type="PANTHER" id="PTHR12916:SF9">
    <property type="entry name" value="NEUROGENIC LOCUS NOTCH HOMOLOG PROTEIN 1-RELATED"/>
    <property type="match status" value="1"/>
</dbReference>
<feature type="domain" description="EGF-like" evidence="15">
    <location>
        <begin position="63"/>
        <end position="100"/>
    </location>
</feature>
<keyword evidence="5" id="KW-0812">Transmembrane</keyword>
<dbReference type="AlphaFoldDB" id="A0A8C1LR87"/>
<dbReference type="CDD" id="cd00054">
    <property type="entry name" value="EGF_CA"/>
    <property type="match status" value="2"/>
</dbReference>
<protein>
    <recommendedName>
        <fullName evidence="15">EGF-like domain-containing protein</fullName>
    </recommendedName>
</protein>
<dbReference type="InterPro" id="IPR018097">
    <property type="entry name" value="EGF_Ca-bd_CS"/>
</dbReference>
<dbReference type="PROSITE" id="PS00022">
    <property type="entry name" value="EGF_1"/>
    <property type="match status" value="4"/>
</dbReference>
<evidence type="ECO:0000256" key="12">
    <source>
        <dbReference type="ARBA" id="ARBA00023157"/>
    </source>
</evidence>
<dbReference type="SUPFAM" id="SSF57196">
    <property type="entry name" value="EGF/Laminin"/>
    <property type="match status" value="5"/>
</dbReference>
<keyword evidence="13" id="KW-0325">Glycoprotein</keyword>
<keyword evidence="8" id="KW-0677">Repeat</keyword>
<keyword evidence="9" id="KW-0106">Calcium</keyword>
<evidence type="ECO:0000313" key="17">
    <source>
        <dbReference type="Proteomes" id="UP000694427"/>
    </source>
</evidence>
<keyword evidence="7" id="KW-0732">Signal</keyword>
<feature type="domain" description="EGF-like" evidence="15">
    <location>
        <begin position="139"/>
        <end position="177"/>
    </location>
</feature>
<dbReference type="PROSITE" id="PS50026">
    <property type="entry name" value="EGF_3"/>
    <property type="match status" value="5"/>
</dbReference>
<evidence type="ECO:0000256" key="14">
    <source>
        <dbReference type="PROSITE-ProRule" id="PRU00076"/>
    </source>
</evidence>
<evidence type="ECO:0000256" key="4">
    <source>
        <dbReference type="ARBA" id="ARBA00022536"/>
    </source>
</evidence>
<feature type="disulfide bond" evidence="14">
    <location>
        <begin position="50"/>
        <end position="59"/>
    </location>
</feature>
<reference evidence="16" key="2">
    <citation type="submission" date="2025-09" db="UniProtKB">
        <authorList>
            <consortium name="Ensembl"/>
        </authorList>
    </citation>
    <scope>IDENTIFICATION</scope>
</reference>
<dbReference type="GO" id="GO:0007409">
    <property type="term" value="P:axonogenesis"/>
    <property type="evidence" value="ECO:0007669"/>
    <property type="project" value="UniProtKB-ARBA"/>
</dbReference>
<feature type="disulfide bond" evidence="14">
    <location>
        <begin position="167"/>
        <end position="176"/>
    </location>
</feature>
<dbReference type="GO" id="GO:0005509">
    <property type="term" value="F:calcium ion binding"/>
    <property type="evidence" value="ECO:0007669"/>
    <property type="project" value="InterPro"/>
</dbReference>
<dbReference type="FunFam" id="2.10.25.10:FF:000125">
    <property type="entry name" value="Neurogenic locus notch protein-like"/>
    <property type="match status" value="1"/>
</dbReference>
<sequence length="224" mass="24114">TCVSVYEYIFFYFVGPQCQFPNPCSPSPCRNGGVCRARTQGNDVELTCDCVLGYSGPLCLTPVNHACMGSPCRNGGTCSLLTLETFTCRCSPGWSGKTCQQADPCASNPCANGGQCSAFESHYICTCPPNFHGQTCRQDVNECALSPSPCRNGGTCKNEVGSYLCLCPPEYAGTHCERLYHPCHPSPCRNGGTCLQTSDTTYACTCLPGQSLLMMNECINAFYK</sequence>
<keyword evidence="17" id="KW-1185">Reference proteome</keyword>
<dbReference type="Pfam" id="PF00008">
    <property type="entry name" value="EGF"/>
    <property type="match status" value="3"/>
</dbReference>
<keyword evidence="12 14" id="KW-1015">Disulfide bond</keyword>
<dbReference type="Gene3D" id="2.10.25.10">
    <property type="entry name" value="Laminin"/>
    <property type="match status" value="5"/>
</dbReference>
<dbReference type="Pfam" id="PF07645">
    <property type="entry name" value="EGF_CA"/>
    <property type="match status" value="1"/>
</dbReference>
<proteinExistence type="predicted"/>
<feature type="disulfide bond" evidence="14">
    <location>
        <begin position="127"/>
        <end position="136"/>
    </location>
</feature>
<reference evidence="16" key="1">
    <citation type="submission" date="2025-08" db="UniProtKB">
        <authorList>
            <consortium name="Ensembl"/>
        </authorList>
    </citation>
    <scope>IDENTIFICATION</scope>
</reference>
<keyword evidence="10" id="KW-1133">Transmembrane helix</keyword>
<dbReference type="InterPro" id="IPR049883">
    <property type="entry name" value="NOTCH1_EGF-like"/>
</dbReference>
<dbReference type="InterPro" id="IPR001881">
    <property type="entry name" value="EGF-like_Ca-bd_dom"/>
</dbReference>
<feature type="domain" description="EGF-like" evidence="15">
    <location>
        <begin position="179"/>
        <end position="219"/>
    </location>
</feature>
<feature type="disulfide bond" evidence="14">
    <location>
        <begin position="90"/>
        <end position="99"/>
    </location>
</feature>
<dbReference type="PROSITE" id="PS01186">
    <property type="entry name" value="EGF_2"/>
    <property type="match status" value="2"/>
</dbReference>
<evidence type="ECO:0000256" key="11">
    <source>
        <dbReference type="ARBA" id="ARBA00023136"/>
    </source>
</evidence>
<keyword evidence="3" id="KW-1003">Cell membrane</keyword>
<keyword evidence="6" id="KW-0479">Metal-binding</keyword>
<keyword evidence="11" id="KW-0472">Membrane</keyword>
<dbReference type="Ensembl" id="ENSCCRT00010071304.1">
    <property type="protein sequence ID" value="ENSCCRP00010064850.1"/>
    <property type="gene ID" value="ENSCCRG00010027736.1"/>
</dbReference>
<comment type="subcellular location">
    <subcellularLocation>
        <location evidence="1">Cell membrane</location>
        <topology evidence="1">Single-pass type I membrane protein</topology>
    </subcellularLocation>
</comment>
<evidence type="ECO:0000256" key="1">
    <source>
        <dbReference type="ARBA" id="ARBA00004251"/>
    </source>
</evidence>
<dbReference type="GO" id="GO:0005886">
    <property type="term" value="C:plasma membrane"/>
    <property type="evidence" value="ECO:0007669"/>
    <property type="project" value="UniProtKB-SubCell"/>
</dbReference>
<evidence type="ECO:0000256" key="7">
    <source>
        <dbReference type="ARBA" id="ARBA00022729"/>
    </source>
</evidence>
<evidence type="ECO:0000256" key="2">
    <source>
        <dbReference type="ARBA" id="ARBA00022473"/>
    </source>
</evidence>
<organism evidence="16 17">
    <name type="scientific">Cyprinus carpio</name>
    <name type="common">Common carp</name>
    <dbReference type="NCBI Taxonomy" id="7962"/>
    <lineage>
        <taxon>Eukaryota</taxon>
        <taxon>Metazoa</taxon>
        <taxon>Chordata</taxon>
        <taxon>Craniata</taxon>
        <taxon>Vertebrata</taxon>
        <taxon>Euteleostomi</taxon>
        <taxon>Actinopterygii</taxon>
        <taxon>Neopterygii</taxon>
        <taxon>Teleostei</taxon>
        <taxon>Ostariophysi</taxon>
        <taxon>Cypriniformes</taxon>
        <taxon>Cyprinidae</taxon>
        <taxon>Cyprininae</taxon>
        <taxon>Cyprinus</taxon>
    </lineage>
</organism>
<accession>A0A8C1LR87</accession>
<keyword evidence="2" id="KW-0217">Developmental protein</keyword>
<comment type="caution">
    <text evidence="14">Lacks conserved residue(s) required for the propagation of feature annotation.</text>
</comment>
<dbReference type="SMART" id="SM00181">
    <property type="entry name" value="EGF"/>
    <property type="match status" value="5"/>
</dbReference>
<feature type="domain" description="EGF-like" evidence="15">
    <location>
        <begin position="20"/>
        <end position="60"/>
    </location>
</feature>
<feature type="domain" description="EGF-like" evidence="15">
    <location>
        <begin position="101"/>
        <end position="137"/>
    </location>
</feature>
<dbReference type="PROSITE" id="PS01187">
    <property type="entry name" value="EGF_CA"/>
    <property type="match status" value="1"/>
</dbReference>
<keyword evidence="4 14" id="KW-0245">EGF-like domain</keyword>